<keyword evidence="3" id="KW-1185">Reference proteome</keyword>
<dbReference type="AlphaFoldDB" id="A0A317F172"/>
<protein>
    <recommendedName>
        <fullName evidence="4">TonB C-terminal domain-containing protein</fullName>
    </recommendedName>
</protein>
<feature type="chain" id="PRO_5016374359" description="TonB C-terminal domain-containing protein" evidence="1">
    <location>
        <begin position="31"/>
        <end position="133"/>
    </location>
</feature>
<dbReference type="EMBL" id="QGNY01000002">
    <property type="protein sequence ID" value="PWS32505.1"/>
    <property type="molecule type" value="Genomic_DNA"/>
</dbReference>
<reference evidence="3" key="1">
    <citation type="submission" date="2018-05" db="EMBL/GenBank/DDBJ databases">
        <title>Pedobacter paludis sp. nov., isolated from wetland soil.</title>
        <authorList>
            <person name="Zhang Y."/>
        </authorList>
    </citation>
    <scope>NUCLEOTIDE SEQUENCE [LARGE SCALE GENOMIC DNA]</scope>
    <source>
        <strain evidence="3">R-8</strain>
    </source>
</reference>
<dbReference type="RefSeq" id="WP_109928678.1">
    <property type="nucleotide sequence ID" value="NZ_QGNY01000002.1"/>
</dbReference>
<accession>A0A317F172</accession>
<organism evidence="2 3">
    <name type="scientific">Pedobacter paludis</name>
    <dbReference type="NCBI Taxonomy" id="2203212"/>
    <lineage>
        <taxon>Bacteria</taxon>
        <taxon>Pseudomonadati</taxon>
        <taxon>Bacteroidota</taxon>
        <taxon>Sphingobacteriia</taxon>
        <taxon>Sphingobacteriales</taxon>
        <taxon>Sphingobacteriaceae</taxon>
        <taxon>Pedobacter</taxon>
    </lineage>
</organism>
<dbReference type="OrthoDB" id="769014at2"/>
<feature type="signal peptide" evidence="1">
    <location>
        <begin position="1"/>
        <end position="30"/>
    </location>
</feature>
<dbReference type="Proteomes" id="UP000245391">
    <property type="component" value="Unassembled WGS sequence"/>
</dbReference>
<gene>
    <name evidence="2" type="ORF">DF947_05330</name>
</gene>
<evidence type="ECO:0000313" key="3">
    <source>
        <dbReference type="Proteomes" id="UP000245391"/>
    </source>
</evidence>
<name>A0A317F172_9SPHI</name>
<keyword evidence="1" id="KW-0732">Signal</keyword>
<comment type="caution">
    <text evidence="2">The sequence shown here is derived from an EMBL/GenBank/DDBJ whole genome shotgun (WGS) entry which is preliminary data.</text>
</comment>
<proteinExistence type="predicted"/>
<sequence length="133" mass="15364">MLSLKKNTFHCFAICICLFALTFNTNQALAQKKPILTEEEQVQDAVTTEVDALFKSPEFLKKKNKKFSAIKGYMVVDIAVVQNGKLSSFFKVDSDIKDIDFMEYLSDTVLNHKFAFKLPKQQRYKIRQTINIE</sequence>
<evidence type="ECO:0000313" key="2">
    <source>
        <dbReference type="EMBL" id="PWS32505.1"/>
    </source>
</evidence>
<evidence type="ECO:0000256" key="1">
    <source>
        <dbReference type="SAM" id="SignalP"/>
    </source>
</evidence>
<evidence type="ECO:0008006" key="4">
    <source>
        <dbReference type="Google" id="ProtNLM"/>
    </source>
</evidence>